<name>A0ABT9NMQ0_9ACTN</name>
<dbReference type="Proteomes" id="UP001240447">
    <property type="component" value="Unassembled WGS sequence"/>
</dbReference>
<dbReference type="PROSITE" id="PS50043">
    <property type="entry name" value="HTH_LUXR_2"/>
    <property type="match status" value="1"/>
</dbReference>
<dbReference type="GO" id="GO:0003677">
    <property type="term" value="F:DNA binding"/>
    <property type="evidence" value="ECO:0007669"/>
    <property type="project" value="UniProtKB-KW"/>
</dbReference>
<dbReference type="PROSITE" id="PS00622">
    <property type="entry name" value="HTH_LUXR_1"/>
    <property type="match status" value="1"/>
</dbReference>
<dbReference type="InterPro" id="IPR016032">
    <property type="entry name" value="Sig_transdc_resp-reg_C-effctor"/>
</dbReference>
<keyword evidence="1" id="KW-0547">Nucleotide-binding</keyword>
<dbReference type="RefSeq" id="WP_306824938.1">
    <property type="nucleotide sequence ID" value="NZ_JAUSQM010000001.1"/>
</dbReference>
<dbReference type="InterPro" id="IPR000792">
    <property type="entry name" value="Tscrpt_reg_LuxR_C"/>
</dbReference>
<organism evidence="4 5">
    <name type="scientific">Nocardioides massiliensis</name>
    <dbReference type="NCBI Taxonomy" id="1325935"/>
    <lineage>
        <taxon>Bacteria</taxon>
        <taxon>Bacillati</taxon>
        <taxon>Actinomycetota</taxon>
        <taxon>Actinomycetes</taxon>
        <taxon>Propionibacteriales</taxon>
        <taxon>Nocardioidaceae</taxon>
        <taxon>Nocardioides</taxon>
    </lineage>
</organism>
<keyword evidence="4" id="KW-0238">DNA-binding</keyword>
<dbReference type="SUPFAM" id="SSF46894">
    <property type="entry name" value="C-terminal effector domain of the bipartite response regulators"/>
    <property type="match status" value="1"/>
</dbReference>
<keyword evidence="2" id="KW-0067">ATP-binding</keyword>
<dbReference type="PRINTS" id="PR00038">
    <property type="entry name" value="HTHLUXR"/>
</dbReference>
<dbReference type="InterPro" id="IPR041664">
    <property type="entry name" value="AAA_16"/>
</dbReference>
<dbReference type="PANTHER" id="PTHR16305">
    <property type="entry name" value="TESTICULAR SOLUBLE ADENYLYL CYCLASE"/>
    <property type="match status" value="1"/>
</dbReference>
<sequence>MRHPHGTLVGRAAELDELTRAVGLAEEATGSRAPAGSAVLVAGDAGVGKTRVLDELSRRCAAAGWTTVTGHCVDLGDSAVPYLAISEVLGRLSAARPVEVEALVADHPALARLAARPSDGPALDRAELVHAVHALLEALGATQPLLLVLEDAHWADASTRELVGVLLSRGFSTAVSVVVSYRSDDLHRRHPLRPHAAAWARTPGVRRLTVEPMADAEVRELVRSLHPEPLPHAAVETIVRRAEGNAFFVEELVGAARSAATATDGLPEDLADLLLVRLESLGETARRVVRVAAVAGQEVSHELLAATTALAAADLEDALREIVERHVLVPTEHGYAFRHALLGEAVYDDLLPGERVRLHTTYAEVLQAGTVSGSAAQLALHARAAQDPVTAVRASVRAGRDALAVGGPEEAARHFETALELAADPRVQAELDDLDRSDIGGAAAKALVSAGQVGRGRQLLEDELARGAELSDVELADLLATLSYVHGMADAGDPLAPIEEALGLLERAGSTDEVRRARYLARYAKALLVHDRETEAGAAAAEALELAAAHDLHSLVADVRVTLARIDTGDDSSDAIERLEAAVEHAQRSGGLNAGLRARYVLGFFHYRRHDLESARAVWREVMTIADRRGQPWTPYAFEARLMSALSAYQQGAWDDADALLDTTTRRPPEELVGTLRAQRLAVVAARGGPDGIATVRELQAGWEADGLRVLTVAAAGIDLYGDAGDLAAAIDLHERAVSTVARLWHPLFQAQVRLGALLVGQLATAVERGGTTAEQRAQLVARAEGLVARAEEIVRGRAAADDPLGAEGQAWVMRLHAEVDRLRWRADLDPPPAEELVERWRACVAGFEAHPHVFERARSQARLAAVLQATGVTDEAAGVLASARQAAVRLGAAVLLAELDRLGARPPAETGRPTVLTPREREILALVAQGHSNGQIGRQLFISTKTVSVHVSNVLAKLGAASRTEAAAIARRRGLL</sequence>
<dbReference type="Pfam" id="PF13191">
    <property type="entry name" value="AAA_16"/>
    <property type="match status" value="1"/>
</dbReference>
<dbReference type="PANTHER" id="PTHR16305:SF35">
    <property type="entry name" value="TRANSCRIPTIONAL ACTIVATOR DOMAIN"/>
    <property type="match status" value="1"/>
</dbReference>
<dbReference type="SUPFAM" id="SSF52540">
    <property type="entry name" value="P-loop containing nucleoside triphosphate hydrolases"/>
    <property type="match status" value="1"/>
</dbReference>
<dbReference type="Gene3D" id="1.25.40.10">
    <property type="entry name" value="Tetratricopeptide repeat domain"/>
    <property type="match status" value="1"/>
</dbReference>
<feature type="domain" description="HTH luxR-type" evidence="3">
    <location>
        <begin position="910"/>
        <end position="975"/>
    </location>
</feature>
<gene>
    <name evidence="4" type="ORF">J2S59_001331</name>
</gene>
<evidence type="ECO:0000256" key="2">
    <source>
        <dbReference type="ARBA" id="ARBA00022840"/>
    </source>
</evidence>
<dbReference type="SUPFAM" id="SSF48452">
    <property type="entry name" value="TPR-like"/>
    <property type="match status" value="1"/>
</dbReference>
<dbReference type="InterPro" id="IPR027417">
    <property type="entry name" value="P-loop_NTPase"/>
</dbReference>
<dbReference type="InterPro" id="IPR011990">
    <property type="entry name" value="TPR-like_helical_dom_sf"/>
</dbReference>
<evidence type="ECO:0000313" key="4">
    <source>
        <dbReference type="EMBL" id="MDP9821522.1"/>
    </source>
</evidence>
<comment type="caution">
    <text evidence="4">The sequence shown here is derived from an EMBL/GenBank/DDBJ whole genome shotgun (WGS) entry which is preliminary data.</text>
</comment>
<dbReference type="InterPro" id="IPR036388">
    <property type="entry name" value="WH-like_DNA-bd_sf"/>
</dbReference>
<dbReference type="Pfam" id="PF00196">
    <property type="entry name" value="GerE"/>
    <property type="match status" value="1"/>
</dbReference>
<reference evidence="4 5" key="1">
    <citation type="submission" date="2023-07" db="EMBL/GenBank/DDBJ databases">
        <title>Sequencing the genomes of 1000 actinobacteria strains.</title>
        <authorList>
            <person name="Klenk H.-P."/>
        </authorList>
    </citation>
    <scope>NUCLEOTIDE SEQUENCE [LARGE SCALE GENOMIC DNA]</scope>
    <source>
        <strain evidence="4 5">GD13</strain>
    </source>
</reference>
<dbReference type="CDD" id="cd06170">
    <property type="entry name" value="LuxR_C_like"/>
    <property type="match status" value="1"/>
</dbReference>
<dbReference type="EMBL" id="JAUSQM010000001">
    <property type="protein sequence ID" value="MDP9821522.1"/>
    <property type="molecule type" value="Genomic_DNA"/>
</dbReference>
<dbReference type="SMART" id="SM00421">
    <property type="entry name" value="HTH_LUXR"/>
    <property type="match status" value="1"/>
</dbReference>
<evidence type="ECO:0000259" key="3">
    <source>
        <dbReference type="PROSITE" id="PS50043"/>
    </source>
</evidence>
<proteinExistence type="predicted"/>
<protein>
    <submittedName>
        <fullName evidence="4">DNA-binding CsgD family transcriptional regulator</fullName>
    </submittedName>
</protein>
<evidence type="ECO:0000256" key="1">
    <source>
        <dbReference type="ARBA" id="ARBA00022741"/>
    </source>
</evidence>
<evidence type="ECO:0000313" key="5">
    <source>
        <dbReference type="Proteomes" id="UP001240447"/>
    </source>
</evidence>
<accession>A0ABT9NMQ0</accession>
<dbReference type="Gene3D" id="1.10.10.10">
    <property type="entry name" value="Winged helix-like DNA-binding domain superfamily/Winged helix DNA-binding domain"/>
    <property type="match status" value="1"/>
</dbReference>
<keyword evidence="5" id="KW-1185">Reference proteome</keyword>